<dbReference type="InterPro" id="IPR000999">
    <property type="entry name" value="RNase_III_dom"/>
</dbReference>
<keyword evidence="2" id="KW-0687">Ribonucleoprotein</keyword>
<dbReference type="Proteomes" id="UP000689129">
    <property type="component" value="Unassembled WGS sequence"/>
</dbReference>
<dbReference type="PANTHER" id="PTHR28160:SF1">
    <property type="entry name" value="LARGE RIBOSOMAL SUBUNIT PROTEIN ML57"/>
    <property type="match status" value="1"/>
</dbReference>
<dbReference type="GO" id="GO:0003735">
    <property type="term" value="F:structural constituent of ribosome"/>
    <property type="evidence" value="ECO:0007669"/>
    <property type="project" value="InterPro"/>
</dbReference>
<sequence>MKAPFSPHITKKPSRSVWHVNSDPKKLDQMYVRFLGRDGDKLLPEEIKWLAVTHKSFDYGRRGFNDRLAFLGRQAVVLEVAQSILSAPPSPAQSLDNFNAQLPHDVVSREKIEQLAIDVGLDKVLRWKPRLPENLAGSGVQVVLNGAVHAIIGAISLQHGAEVAGKIVRERILSQLALQ</sequence>
<accession>A0A8I2Z7B1</accession>
<dbReference type="PANTHER" id="PTHR28160">
    <property type="entry name" value="54S RIBOSOMAL PROTEIN L15, MITOCHONDRIAL"/>
    <property type="match status" value="1"/>
</dbReference>
<organism evidence="2 3">
    <name type="scientific">Verticillium longisporum</name>
    <name type="common">Verticillium dahliae var. longisporum</name>
    <dbReference type="NCBI Taxonomy" id="100787"/>
    <lineage>
        <taxon>Eukaryota</taxon>
        <taxon>Fungi</taxon>
        <taxon>Dikarya</taxon>
        <taxon>Ascomycota</taxon>
        <taxon>Pezizomycotina</taxon>
        <taxon>Sordariomycetes</taxon>
        <taxon>Hypocreomycetidae</taxon>
        <taxon>Glomerellales</taxon>
        <taxon>Plectosphaerellaceae</taxon>
        <taxon>Verticillium</taxon>
    </lineage>
</organism>
<dbReference type="Pfam" id="PF14622">
    <property type="entry name" value="Ribonucleas_3_3"/>
    <property type="match status" value="1"/>
</dbReference>
<dbReference type="CDD" id="cd00593">
    <property type="entry name" value="RIBOc"/>
    <property type="match status" value="1"/>
</dbReference>
<feature type="domain" description="RNase III" evidence="1">
    <location>
        <begin position="45"/>
        <end position="175"/>
    </location>
</feature>
<dbReference type="OrthoDB" id="2281895at2759"/>
<proteinExistence type="predicted"/>
<gene>
    <name evidence="2" type="ORF">HYQ45_016031</name>
</gene>
<dbReference type="AlphaFoldDB" id="A0A8I2Z7B1"/>
<name>A0A8I2Z7B1_VERLO</name>
<reference evidence="2" key="1">
    <citation type="journal article" date="2021" name="Mol. Plant Pathol.">
        <title>A 20-kb lineage-specific genomic region tames virulence in pathogenic amphidiploid Verticillium longisporum.</title>
        <authorList>
            <person name="Harting R."/>
            <person name="Starke J."/>
            <person name="Kusch H."/>
            <person name="Poggeler S."/>
            <person name="Maurus I."/>
            <person name="Schluter R."/>
            <person name="Landesfeind M."/>
            <person name="Bulla I."/>
            <person name="Nowrousian M."/>
            <person name="de Jonge R."/>
            <person name="Stahlhut G."/>
            <person name="Hoff K.J."/>
            <person name="Asshauer K.P."/>
            <person name="Thurmer A."/>
            <person name="Stanke M."/>
            <person name="Daniel R."/>
            <person name="Morgenstern B."/>
            <person name="Thomma B.P.H.J."/>
            <person name="Kronstad J.W."/>
            <person name="Braus-Stromeyer S.A."/>
            <person name="Braus G.H."/>
        </authorList>
    </citation>
    <scope>NUCLEOTIDE SEQUENCE</scope>
    <source>
        <strain evidence="2">Vl32</strain>
    </source>
</reference>
<dbReference type="EMBL" id="JAEMWZ010000460">
    <property type="protein sequence ID" value="KAG7116514.1"/>
    <property type="molecule type" value="Genomic_DNA"/>
</dbReference>
<evidence type="ECO:0000313" key="3">
    <source>
        <dbReference type="Proteomes" id="UP000689129"/>
    </source>
</evidence>
<dbReference type="GO" id="GO:0032543">
    <property type="term" value="P:mitochondrial translation"/>
    <property type="evidence" value="ECO:0007669"/>
    <property type="project" value="InterPro"/>
</dbReference>
<evidence type="ECO:0000259" key="1">
    <source>
        <dbReference type="Pfam" id="PF14622"/>
    </source>
</evidence>
<dbReference type="GO" id="GO:0004525">
    <property type="term" value="F:ribonuclease III activity"/>
    <property type="evidence" value="ECO:0007669"/>
    <property type="project" value="InterPro"/>
</dbReference>
<keyword evidence="2" id="KW-0689">Ribosomal protein</keyword>
<comment type="caution">
    <text evidence="2">The sequence shown here is derived from an EMBL/GenBank/DDBJ whole genome shotgun (WGS) entry which is preliminary data.</text>
</comment>
<evidence type="ECO:0000313" key="2">
    <source>
        <dbReference type="EMBL" id="KAG7116514.1"/>
    </source>
</evidence>
<dbReference type="GO" id="GO:0005762">
    <property type="term" value="C:mitochondrial large ribosomal subunit"/>
    <property type="evidence" value="ECO:0007669"/>
    <property type="project" value="InterPro"/>
</dbReference>
<protein>
    <submittedName>
        <fullName evidence="2">54S ribosomal protein L15 like</fullName>
    </submittedName>
</protein>
<dbReference type="FunFam" id="1.10.1520.10:FF:000018">
    <property type="entry name" value="RNase III domain protein"/>
    <property type="match status" value="1"/>
</dbReference>
<dbReference type="InterPro" id="IPR040030">
    <property type="entry name" value="Ribosomal_mL57"/>
</dbReference>
<dbReference type="GO" id="GO:0006396">
    <property type="term" value="P:RNA processing"/>
    <property type="evidence" value="ECO:0007669"/>
    <property type="project" value="InterPro"/>
</dbReference>